<protein>
    <recommendedName>
        <fullName evidence="7">Sulfhydryl oxidase</fullName>
        <ecNumber evidence="7">1.8.3.2</ecNumber>
    </recommendedName>
</protein>
<dbReference type="PROSITE" id="PS51324">
    <property type="entry name" value="ERV_ALR"/>
    <property type="match status" value="1"/>
</dbReference>
<dbReference type="EC" id="1.8.3.2" evidence="7"/>
<keyword evidence="4 7" id="KW-0274">FAD</keyword>
<feature type="domain" description="ERV/ALR sulfhydryl oxidase" evidence="8">
    <location>
        <begin position="1"/>
        <end position="28"/>
    </location>
</feature>
<evidence type="ECO:0000256" key="2">
    <source>
        <dbReference type="ARBA" id="ARBA00022630"/>
    </source>
</evidence>
<evidence type="ECO:0000256" key="5">
    <source>
        <dbReference type="ARBA" id="ARBA00023002"/>
    </source>
</evidence>
<reference evidence="9 10" key="2">
    <citation type="submission" date="2018-11" db="EMBL/GenBank/DDBJ databases">
        <authorList>
            <consortium name="Pathogen Informatics"/>
        </authorList>
    </citation>
    <scope>NUCLEOTIDE SEQUENCE [LARGE SCALE GENOMIC DNA]</scope>
</reference>
<evidence type="ECO:0000313" key="11">
    <source>
        <dbReference type="WBParaSite" id="GPUH_0000362101-mRNA-1"/>
    </source>
</evidence>
<gene>
    <name evidence="9" type="ORF">GPUH_LOCUS3613</name>
</gene>
<reference evidence="11" key="1">
    <citation type="submission" date="2016-06" db="UniProtKB">
        <authorList>
            <consortium name="WormBaseParasite"/>
        </authorList>
    </citation>
    <scope>IDENTIFICATION</scope>
</reference>
<organism evidence="11">
    <name type="scientific">Gongylonema pulchrum</name>
    <dbReference type="NCBI Taxonomy" id="637853"/>
    <lineage>
        <taxon>Eukaryota</taxon>
        <taxon>Metazoa</taxon>
        <taxon>Ecdysozoa</taxon>
        <taxon>Nematoda</taxon>
        <taxon>Chromadorea</taxon>
        <taxon>Rhabditida</taxon>
        <taxon>Spirurina</taxon>
        <taxon>Spiruromorpha</taxon>
        <taxon>Spiruroidea</taxon>
        <taxon>Gongylonematidae</taxon>
        <taxon>Gongylonema</taxon>
    </lineage>
</organism>
<dbReference type="EMBL" id="UYRT01006280">
    <property type="protein sequence ID" value="VDK40211.1"/>
    <property type="molecule type" value="Genomic_DNA"/>
</dbReference>
<keyword evidence="6" id="KW-1015">Disulfide bond</keyword>
<dbReference type="Proteomes" id="UP000271098">
    <property type="component" value="Unassembled WGS sequence"/>
</dbReference>
<keyword evidence="2 7" id="KW-0285">Flavoprotein</keyword>
<keyword evidence="5 7" id="KW-0560">Oxidoreductase</keyword>
<dbReference type="WBParaSite" id="GPUH_0000362101-mRNA-1">
    <property type="protein sequence ID" value="GPUH_0000362101-mRNA-1"/>
    <property type="gene ID" value="GPUH_0000362101"/>
</dbReference>
<dbReference type="InterPro" id="IPR036774">
    <property type="entry name" value="ERV/ALR_sulphydryl_oxid_sf"/>
</dbReference>
<evidence type="ECO:0000313" key="10">
    <source>
        <dbReference type="Proteomes" id="UP000271098"/>
    </source>
</evidence>
<evidence type="ECO:0000256" key="1">
    <source>
        <dbReference type="ARBA" id="ARBA00001974"/>
    </source>
</evidence>
<dbReference type="OrthoDB" id="59470at2759"/>
<evidence type="ECO:0000256" key="3">
    <source>
        <dbReference type="ARBA" id="ARBA00022729"/>
    </source>
</evidence>
<evidence type="ECO:0000256" key="4">
    <source>
        <dbReference type="ARBA" id="ARBA00022827"/>
    </source>
</evidence>
<keyword evidence="10" id="KW-1185">Reference proteome</keyword>
<comment type="cofactor">
    <cofactor evidence="1 7">
        <name>FAD</name>
        <dbReference type="ChEBI" id="CHEBI:57692"/>
    </cofactor>
</comment>
<dbReference type="InterPro" id="IPR017905">
    <property type="entry name" value="ERV/ALR_sulphydryl_oxidase"/>
</dbReference>
<dbReference type="GO" id="GO:0006457">
    <property type="term" value="P:protein folding"/>
    <property type="evidence" value="ECO:0007669"/>
    <property type="project" value="TreeGrafter"/>
</dbReference>
<dbReference type="SUPFAM" id="SSF69000">
    <property type="entry name" value="FAD-dependent thiol oxidase"/>
    <property type="match status" value="1"/>
</dbReference>
<comment type="catalytic activity">
    <reaction evidence="7">
        <text>2 R'C(R)SH + O2 = R'C(R)S-S(R)CR' + H2O2</text>
        <dbReference type="Rhea" id="RHEA:17357"/>
        <dbReference type="ChEBI" id="CHEBI:15379"/>
        <dbReference type="ChEBI" id="CHEBI:16240"/>
        <dbReference type="ChEBI" id="CHEBI:16520"/>
        <dbReference type="ChEBI" id="CHEBI:17412"/>
        <dbReference type="EC" id="1.8.3.2"/>
    </reaction>
</comment>
<accession>A0A183D4H3</accession>
<dbReference type="AlphaFoldDB" id="A0A183D4H3"/>
<dbReference type="InterPro" id="IPR039798">
    <property type="entry name" value="Sulfhydryl_oxidase"/>
</dbReference>
<dbReference type="GO" id="GO:0005615">
    <property type="term" value="C:extracellular space"/>
    <property type="evidence" value="ECO:0007669"/>
    <property type="project" value="TreeGrafter"/>
</dbReference>
<dbReference type="PANTHER" id="PTHR22897">
    <property type="entry name" value="QUIESCIN Q6-RELATED SULFHYDRYL OXIDASE"/>
    <property type="match status" value="1"/>
</dbReference>
<dbReference type="GO" id="GO:0000139">
    <property type="term" value="C:Golgi membrane"/>
    <property type="evidence" value="ECO:0007669"/>
    <property type="project" value="TreeGrafter"/>
</dbReference>
<name>A0A183D4H3_9BILA</name>
<evidence type="ECO:0000259" key="8">
    <source>
        <dbReference type="PROSITE" id="PS51324"/>
    </source>
</evidence>
<dbReference type="PANTHER" id="PTHR22897:SF8">
    <property type="entry name" value="SULFHYDRYL OXIDASE"/>
    <property type="match status" value="1"/>
</dbReference>
<proteinExistence type="predicted"/>
<evidence type="ECO:0000313" key="9">
    <source>
        <dbReference type="EMBL" id="VDK40211.1"/>
    </source>
</evidence>
<keyword evidence="3" id="KW-0732">Signal</keyword>
<sequence>MYLWQAHNIVNARLRGRDTEDPEFPKRQFPADFLCASCRQEGHFNLNEVKHFLLLYYSAIKPYQQQQEQQQQQKPEQQLQF</sequence>
<evidence type="ECO:0000256" key="7">
    <source>
        <dbReference type="RuleBase" id="RU371123"/>
    </source>
</evidence>
<dbReference type="Gene3D" id="1.20.120.310">
    <property type="entry name" value="ERV/ALR sulfhydryl oxidase domain"/>
    <property type="match status" value="1"/>
</dbReference>
<dbReference type="GO" id="GO:0016971">
    <property type="term" value="F:flavin-dependent sulfhydryl oxidase activity"/>
    <property type="evidence" value="ECO:0007669"/>
    <property type="project" value="InterPro"/>
</dbReference>
<evidence type="ECO:0000256" key="6">
    <source>
        <dbReference type="ARBA" id="ARBA00023157"/>
    </source>
</evidence>
<dbReference type="GO" id="GO:0003756">
    <property type="term" value="F:protein disulfide isomerase activity"/>
    <property type="evidence" value="ECO:0007669"/>
    <property type="project" value="TreeGrafter"/>
</dbReference>